<evidence type="ECO:0000313" key="16">
    <source>
        <dbReference type="Proteomes" id="UP000004947"/>
    </source>
</evidence>
<evidence type="ECO:0000256" key="3">
    <source>
        <dbReference type="ARBA" id="ARBA00011152"/>
    </source>
</evidence>
<comment type="subunit">
    <text evidence="3 12">Heterodimer of HisH and HisF.</text>
</comment>
<dbReference type="HAMAP" id="MF_00278">
    <property type="entry name" value="HisH"/>
    <property type="match status" value="1"/>
</dbReference>
<accession>A6DMH8</accession>
<keyword evidence="8 12" id="KW-0368">Histidine biosynthesis</keyword>
<keyword evidence="4 12" id="KW-0963">Cytoplasm</keyword>
<comment type="function">
    <text evidence="12">IGPS catalyzes the conversion of PRFAR and glutamine to IGP, AICAR and glutamate. The HisH subunit catalyzes the hydrolysis of glutamine to glutamate and ammonia as part of the synthesis of IGP and AICAR. The resulting ammonia molecule is channeled to the active site of HisF.</text>
</comment>
<evidence type="ECO:0000256" key="6">
    <source>
        <dbReference type="ARBA" id="ARBA00022801"/>
    </source>
</evidence>
<evidence type="ECO:0000313" key="15">
    <source>
        <dbReference type="EMBL" id="EDM27168.1"/>
    </source>
</evidence>
<evidence type="ECO:0000256" key="1">
    <source>
        <dbReference type="ARBA" id="ARBA00004496"/>
    </source>
</evidence>
<dbReference type="RefSeq" id="WP_007279076.1">
    <property type="nucleotide sequence ID" value="NZ_ABCK01000011.1"/>
</dbReference>
<evidence type="ECO:0000256" key="11">
    <source>
        <dbReference type="ARBA" id="ARBA00049534"/>
    </source>
</evidence>
<feature type="active site" description="Nucleophile" evidence="12 13">
    <location>
        <position position="79"/>
    </location>
</feature>
<dbReference type="GO" id="GO:0005737">
    <property type="term" value="C:cytoplasm"/>
    <property type="evidence" value="ECO:0007669"/>
    <property type="project" value="UniProtKB-SubCell"/>
</dbReference>
<reference evidence="15 16" key="1">
    <citation type="journal article" date="2010" name="J. Bacteriol.">
        <title>Genome sequence of Lentisphaera araneosa HTCC2155T, the type species of the order Lentisphaerales in the phylum Lentisphaerae.</title>
        <authorList>
            <person name="Thrash J.C."/>
            <person name="Cho J.C."/>
            <person name="Vergin K.L."/>
            <person name="Morris R.M."/>
            <person name="Giovannoni S.J."/>
        </authorList>
    </citation>
    <scope>NUCLEOTIDE SEQUENCE [LARGE SCALE GENOMIC DNA]</scope>
    <source>
        <strain evidence="15 16">HTCC2155</strain>
    </source>
</reference>
<evidence type="ECO:0000256" key="12">
    <source>
        <dbReference type="HAMAP-Rule" id="MF_00278"/>
    </source>
</evidence>
<dbReference type="InterPro" id="IPR010139">
    <property type="entry name" value="Imidazole-glycPsynth_HisH"/>
</dbReference>
<comment type="catalytic activity">
    <reaction evidence="10 12">
        <text>5-[(5-phospho-1-deoxy-D-ribulos-1-ylimino)methylamino]-1-(5-phospho-beta-D-ribosyl)imidazole-4-carboxamide + L-glutamine = D-erythro-1-(imidazol-4-yl)glycerol 3-phosphate + 5-amino-1-(5-phospho-beta-D-ribosyl)imidazole-4-carboxamide + L-glutamate + H(+)</text>
        <dbReference type="Rhea" id="RHEA:24793"/>
        <dbReference type="ChEBI" id="CHEBI:15378"/>
        <dbReference type="ChEBI" id="CHEBI:29985"/>
        <dbReference type="ChEBI" id="CHEBI:58278"/>
        <dbReference type="ChEBI" id="CHEBI:58359"/>
        <dbReference type="ChEBI" id="CHEBI:58475"/>
        <dbReference type="ChEBI" id="CHEBI:58525"/>
        <dbReference type="EC" id="4.3.2.10"/>
    </reaction>
</comment>
<dbReference type="GO" id="GO:0000107">
    <property type="term" value="F:imidazoleglycerol-phosphate synthase activity"/>
    <property type="evidence" value="ECO:0007669"/>
    <property type="project" value="UniProtKB-UniRule"/>
</dbReference>
<dbReference type="PANTHER" id="PTHR42701">
    <property type="entry name" value="IMIDAZOLE GLYCEROL PHOSPHATE SYNTHASE SUBUNIT HISH"/>
    <property type="match status" value="1"/>
</dbReference>
<dbReference type="Proteomes" id="UP000004947">
    <property type="component" value="Unassembled WGS sequence"/>
</dbReference>
<evidence type="ECO:0000256" key="8">
    <source>
        <dbReference type="ARBA" id="ARBA00023102"/>
    </source>
</evidence>
<keyword evidence="5 12" id="KW-0028">Amino-acid biosynthesis</keyword>
<feature type="active site" evidence="12 13">
    <location>
        <position position="186"/>
    </location>
</feature>
<dbReference type="GO" id="GO:0000105">
    <property type="term" value="P:L-histidine biosynthetic process"/>
    <property type="evidence" value="ECO:0007669"/>
    <property type="project" value="UniProtKB-UniRule"/>
</dbReference>
<dbReference type="UniPathway" id="UPA00031">
    <property type="reaction ID" value="UER00010"/>
</dbReference>
<gene>
    <name evidence="12" type="primary">hisH</name>
    <name evidence="15" type="ORF">LNTAR_15902</name>
</gene>
<feature type="active site" evidence="12 13">
    <location>
        <position position="188"/>
    </location>
</feature>
<evidence type="ECO:0000256" key="10">
    <source>
        <dbReference type="ARBA" id="ARBA00047838"/>
    </source>
</evidence>
<name>A6DMH8_9BACT</name>
<dbReference type="GO" id="GO:0004359">
    <property type="term" value="F:glutaminase activity"/>
    <property type="evidence" value="ECO:0007669"/>
    <property type="project" value="UniProtKB-EC"/>
</dbReference>
<dbReference type="STRING" id="313628.LNTAR_15902"/>
<dbReference type="InterPro" id="IPR029062">
    <property type="entry name" value="Class_I_gatase-like"/>
</dbReference>
<evidence type="ECO:0000256" key="2">
    <source>
        <dbReference type="ARBA" id="ARBA00005091"/>
    </source>
</evidence>
<comment type="subcellular location">
    <subcellularLocation>
        <location evidence="1 12">Cytoplasm</location>
    </subcellularLocation>
</comment>
<dbReference type="eggNOG" id="COG0118">
    <property type="taxonomic scope" value="Bacteria"/>
</dbReference>
<dbReference type="EC" id="3.5.1.2" evidence="12"/>
<dbReference type="CDD" id="cd01748">
    <property type="entry name" value="GATase1_IGP_Synthase"/>
    <property type="match status" value="1"/>
</dbReference>
<comment type="pathway">
    <text evidence="2 12">Amino-acid biosynthesis; L-histidine biosynthesis; L-histidine from 5-phospho-alpha-D-ribose 1-diphosphate: step 5/9.</text>
</comment>
<evidence type="ECO:0000256" key="4">
    <source>
        <dbReference type="ARBA" id="ARBA00022490"/>
    </source>
</evidence>
<keyword evidence="15" id="KW-0808">Transferase</keyword>
<dbReference type="FunFam" id="3.40.50.880:FF:000009">
    <property type="entry name" value="Imidazole glycerol phosphate synthase subunit HisH"/>
    <property type="match status" value="1"/>
</dbReference>
<keyword evidence="9 12" id="KW-0456">Lyase</keyword>
<keyword evidence="6 12" id="KW-0378">Hydrolase</keyword>
<dbReference type="Pfam" id="PF00117">
    <property type="entry name" value="GATase"/>
    <property type="match status" value="1"/>
</dbReference>
<dbReference type="PIRSF" id="PIRSF000495">
    <property type="entry name" value="Amidotransf_hisH"/>
    <property type="match status" value="1"/>
</dbReference>
<dbReference type="InterPro" id="IPR017926">
    <property type="entry name" value="GATASE"/>
</dbReference>
<dbReference type="Gene3D" id="3.40.50.880">
    <property type="match status" value="1"/>
</dbReference>
<dbReference type="NCBIfam" id="TIGR01855">
    <property type="entry name" value="IMP_synth_hisH"/>
    <property type="match status" value="1"/>
</dbReference>
<protein>
    <recommendedName>
        <fullName evidence="12">Imidazole glycerol phosphate synthase subunit HisH</fullName>
        <ecNumber evidence="12">4.3.2.10</ecNumber>
    </recommendedName>
    <alternativeName>
        <fullName evidence="12">IGP synthase glutaminase subunit</fullName>
        <ecNumber evidence="12">3.5.1.2</ecNumber>
    </alternativeName>
    <alternativeName>
        <fullName evidence="12">IGP synthase subunit HisH</fullName>
    </alternativeName>
    <alternativeName>
        <fullName evidence="12">ImGP synthase subunit HisH</fullName>
        <shortName evidence="12">IGPS subunit HisH</shortName>
    </alternativeName>
</protein>
<proteinExistence type="inferred from homology"/>
<evidence type="ECO:0000256" key="9">
    <source>
        <dbReference type="ARBA" id="ARBA00023239"/>
    </source>
</evidence>
<dbReference type="AlphaFoldDB" id="A6DMH8"/>
<evidence type="ECO:0000256" key="5">
    <source>
        <dbReference type="ARBA" id="ARBA00022605"/>
    </source>
</evidence>
<evidence type="ECO:0000256" key="13">
    <source>
        <dbReference type="PIRSR" id="PIRSR000495-1"/>
    </source>
</evidence>
<dbReference type="SUPFAM" id="SSF52317">
    <property type="entry name" value="Class I glutamine amidotransferase-like"/>
    <property type="match status" value="1"/>
</dbReference>
<dbReference type="EC" id="4.3.2.10" evidence="12"/>
<dbReference type="PROSITE" id="PS51273">
    <property type="entry name" value="GATASE_TYPE_1"/>
    <property type="match status" value="1"/>
</dbReference>
<keyword evidence="16" id="KW-1185">Reference proteome</keyword>
<dbReference type="EMBL" id="ABCK01000011">
    <property type="protein sequence ID" value="EDM27168.1"/>
    <property type="molecule type" value="Genomic_DNA"/>
</dbReference>
<dbReference type="PROSITE" id="PS51274">
    <property type="entry name" value="GATASE_COBBQ"/>
    <property type="match status" value="1"/>
</dbReference>
<evidence type="ECO:0000259" key="14">
    <source>
        <dbReference type="Pfam" id="PF00117"/>
    </source>
</evidence>
<dbReference type="PANTHER" id="PTHR42701:SF1">
    <property type="entry name" value="IMIDAZOLE GLYCEROL PHOSPHATE SYNTHASE SUBUNIT HISH"/>
    <property type="match status" value="1"/>
</dbReference>
<feature type="domain" description="Glutamine amidotransferase" evidence="14">
    <location>
        <begin position="4"/>
        <end position="201"/>
    </location>
</feature>
<evidence type="ECO:0000256" key="7">
    <source>
        <dbReference type="ARBA" id="ARBA00022962"/>
    </source>
</evidence>
<organism evidence="15 16">
    <name type="scientific">Lentisphaera araneosa HTCC2155</name>
    <dbReference type="NCBI Taxonomy" id="313628"/>
    <lineage>
        <taxon>Bacteria</taxon>
        <taxon>Pseudomonadati</taxon>
        <taxon>Lentisphaerota</taxon>
        <taxon>Lentisphaeria</taxon>
        <taxon>Lentisphaerales</taxon>
        <taxon>Lentisphaeraceae</taxon>
        <taxon>Lentisphaera</taxon>
    </lineage>
</organism>
<sequence length="210" mass="23396">MITVIDYGAGNLRSVCLALESIDIPWKISSEPDEILSADRVIFPGVGAAASAVKVLKEKGLEQSIKQFIDSGKPFLGICLGTQIIFDYSEEDQGTECLGLIPGKVIHFEFPEDEKKSVPHMGWNQVNFTKKHPIFEDIEDAANFYFVHSYYPCPDDESMEMATTNYGSIDFTCAITKDNLVATQFHPEKSGRHGLQLLENFSTWDGTYNA</sequence>
<comment type="caution">
    <text evidence="15">The sequence shown here is derived from an EMBL/GenBank/DDBJ whole genome shotgun (WGS) entry which is preliminary data.</text>
</comment>
<keyword evidence="7 12" id="KW-0315">Glutamine amidotransferase</keyword>
<comment type="catalytic activity">
    <reaction evidence="11 12">
        <text>L-glutamine + H2O = L-glutamate + NH4(+)</text>
        <dbReference type="Rhea" id="RHEA:15889"/>
        <dbReference type="ChEBI" id="CHEBI:15377"/>
        <dbReference type="ChEBI" id="CHEBI:28938"/>
        <dbReference type="ChEBI" id="CHEBI:29985"/>
        <dbReference type="ChEBI" id="CHEBI:58359"/>
        <dbReference type="EC" id="3.5.1.2"/>
    </reaction>
</comment>
<dbReference type="GO" id="GO:0016829">
    <property type="term" value="F:lyase activity"/>
    <property type="evidence" value="ECO:0007669"/>
    <property type="project" value="UniProtKB-KW"/>
</dbReference>